<gene>
    <name evidence="6" type="ORF">GCM10022224_030330</name>
</gene>
<feature type="compositionally biased region" description="Basic and acidic residues" evidence="4">
    <location>
        <begin position="199"/>
        <end position="222"/>
    </location>
</feature>
<reference evidence="7" key="1">
    <citation type="journal article" date="2019" name="Int. J. Syst. Evol. Microbiol.">
        <title>The Global Catalogue of Microorganisms (GCM) 10K type strain sequencing project: providing services to taxonomists for standard genome sequencing and annotation.</title>
        <authorList>
            <consortium name="The Broad Institute Genomics Platform"/>
            <consortium name="The Broad Institute Genome Sequencing Center for Infectious Disease"/>
            <person name="Wu L."/>
            <person name="Ma J."/>
        </authorList>
    </citation>
    <scope>NUCLEOTIDE SEQUENCE [LARGE SCALE GENOMIC DNA]</scope>
    <source>
        <strain evidence="7">JCM 16904</strain>
    </source>
</reference>
<dbReference type="InterPro" id="IPR036390">
    <property type="entry name" value="WH_DNA-bd_sf"/>
</dbReference>
<name>A0ABP7BLC3_9ACTN</name>
<evidence type="ECO:0000313" key="6">
    <source>
        <dbReference type="EMBL" id="GAA3664258.1"/>
    </source>
</evidence>
<evidence type="ECO:0000313" key="7">
    <source>
        <dbReference type="Proteomes" id="UP001500902"/>
    </source>
</evidence>
<dbReference type="InterPro" id="IPR011991">
    <property type="entry name" value="ArsR-like_HTH"/>
</dbReference>
<dbReference type="Gene3D" id="1.10.10.10">
    <property type="entry name" value="Winged helix-like DNA-binding domain superfamily/Winged helix DNA-binding domain"/>
    <property type="match status" value="1"/>
</dbReference>
<sequence length="222" mass="25270">MTQESKWLSDPMAMRALAHPARLSILQWLGLEDSATATEVAEHAGITPSAASYHLRMLAKYGFVQDAPPRGDGRERLWKTAVERPLGIGIMPDDQPEVRAAKELLIAEFRRSANEEAERALASVDRESEEWRDATHFSRHRIRVDAEELVQIYRQIEELLEPYIARQRKERDAPKGARLAEAQINLFPVQQRPVPGLPTEDHDARSRLSATRKQEAERHIGE</sequence>
<feature type="region of interest" description="Disordered" evidence="4">
    <location>
        <begin position="189"/>
        <end position="222"/>
    </location>
</feature>
<dbReference type="EMBL" id="BAAAZP010000056">
    <property type="protein sequence ID" value="GAA3664258.1"/>
    <property type="molecule type" value="Genomic_DNA"/>
</dbReference>
<evidence type="ECO:0000256" key="4">
    <source>
        <dbReference type="SAM" id="MobiDB-lite"/>
    </source>
</evidence>
<evidence type="ECO:0000256" key="1">
    <source>
        <dbReference type="ARBA" id="ARBA00023015"/>
    </source>
</evidence>
<dbReference type="CDD" id="cd00090">
    <property type="entry name" value="HTH_ARSR"/>
    <property type="match status" value="1"/>
</dbReference>
<dbReference type="RefSeq" id="WP_344877344.1">
    <property type="nucleotide sequence ID" value="NZ_BAAAZP010000056.1"/>
</dbReference>
<dbReference type="InterPro" id="IPR001845">
    <property type="entry name" value="HTH_ArsR_DNA-bd_dom"/>
</dbReference>
<dbReference type="PANTHER" id="PTHR33154:SF15">
    <property type="entry name" value="REGULATORY PROTEIN ARSR"/>
    <property type="match status" value="1"/>
</dbReference>
<accession>A0ABP7BLC3</accession>
<keyword evidence="1" id="KW-0805">Transcription regulation</keyword>
<keyword evidence="7" id="KW-1185">Reference proteome</keyword>
<comment type="caution">
    <text evidence="6">The sequence shown here is derived from an EMBL/GenBank/DDBJ whole genome shotgun (WGS) entry which is preliminary data.</text>
</comment>
<dbReference type="InterPro" id="IPR051081">
    <property type="entry name" value="HTH_MetalResp_TranReg"/>
</dbReference>
<organism evidence="6 7">
    <name type="scientific">Nonomuraea antimicrobica</name>
    <dbReference type="NCBI Taxonomy" id="561173"/>
    <lineage>
        <taxon>Bacteria</taxon>
        <taxon>Bacillati</taxon>
        <taxon>Actinomycetota</taxon>
        <taxon>Actinomycetes</taxon>
        <taxon>Streptosporangiales</taxon>
        <taxon>Streptosporangiaceae</taxon>
        <taxon>Nonomuraea</taxon>
    </lineage>
</organism>
<evidence type="ECO:0000256" key="3">
    <source>
        <dbReference type="ARBA" id="ARBA00023163"/>
    </source>
</evidence>
<dbReference type="Pfam" id="PF12840">
    <property type="entry name" value="HTH_20"/>
    <property type="match status" value="1"/>
</dbReference>
<dbReference type="SMART" id="SM00418">
    <property type="entry name" value="HTH_ARSR"/>
    <property type="match status" value="1"/>
</dbReference>
<feature type="domain" description="HTH arsR-type" evidence="5">
    <location>
        <begin position="12"/>
        <end position="94"/>
    </location>
</feature>
<dbReference type="InterPro" id="IPR036388">
    <property type="entry name" value="WH-like_DNA-bd_sf"/>
</dbReference>
<keyword evidence="3" id="KW-0804">Transcription</keyword>
<dbReference type="SUPFAM" id="SSF46785">
    <property type="entry name" value="Winged helix' DNA-binding domain"/>
    <property type="match status" value="1"/>
</dbReference>
<proteinExistence type="predicted"/>
<protein>
    <submittedName>
        <fullName evidence="6">Helix-turn-helix domain-containing protein</fullName>
    </submittedName>
</protein>
<dbReference type="PANTHER" id="PTHR33154">
    <property type="entry name" value="TRANSCRIPTIONAL REGULATOR, ARSR FAMILY"/>
    <property type="match status" value="1"/>
</dbReference>
<evidence type="ECO:0000259" key="5">
    <source>
        <dbReference type="SMART" id="SM00418"/>
    </source>
</evidence>
<dbReference type="Proteomes" id="UP001500902">
    <property type="component" value="Unassembled WGS sequence"/>
</dbReference>
<evidence type="ECO:0000256" key="2">
    <source>
        <dbReference type="ARBA" id="ARBA00023125"/>
    </source>
</evidence>
<keyword evidence="2" id="KW-0238">DNA-binding</keyword>